<reference evidence="1" key="2">
    <citation type="submission" date="2023-05" db="EMBL/GenBank/DDBJ databases">
        <authorList>
            <person name="Schelkunov M.I."/>
        </authorList>
    </citation>
    <scope>NUCLEOTIDE SEQUENCE</scope>
    <source>
        <strain evidence="1">Hsosn_3</strain>
        <tissue evidence="1">Leaf</tissue>
    </source>
</reference>
<dbReference type="AlphaFoldDB" id="A0AAD8M6N2"/>
<keyword evidence="2" id="KW-1185">Reference proteome</keyword>
<gene>
    <name evidence="1" type="ORF">POM88_045692</name>
</gene>
<evidence type="ECO:0000313" key="2">
    <source>
        <dbReference type="Proteomes" id="UP001237642"/>
    </source>
</evidence>
<name>A0AAD8M6N2_9APIA</name>
<dbReference type="PANTHER" id="PTHR46235:SF3">
    <property type="entry name" value="PHD FINGER-CONTAINING PROTEIN DDB_G0268158"/>
    <property type="match status" value="1"/>
</dbReference>
<evidence type="ECO:0000313" key="1">
    <source>
        <dbReference type="EMBL" id="KAK1361218.1"/>
    </source>
</evidence>
<dbReference type="PANTHER" id="PTHR46235">
    <property type="entry name" value="PHD FINGER-CONTAINING PROTEIN DDB_G0268158"/>
    <property type="match status" value="1"/>
</dbReference>
<comment type="caution">
    <text evidence="1">The sequence shown here is derived from an EMBL/GenBank/DDBJ whole genome shotgun (WGS) entry which is preliminary data.</text>
</comment>
<dbReference type="EMBL" id="JAUIZM010000010">
    <property type="protein sequence ID" value="KAK1361218.1"/>
    <property type="molecule type" value="Genomic_DNA"/>
</dbReference>
<organism evidence="1 2">
    <name type="scientific">Heracleum sosnowskyi</name>
    <dbReference type="NCBI Taxonomy" id="360622"/>
    <lineage>
        <taxon>Eukaryota</taxon>
        <taxon>Viridiplantae</taxon>
        <taxon>Streptophyta</taxon>
        <taxon>Embryophyta</taxon>
        <taxon>Tracheophyta</taxon>
        <taxon>Spermatophyta</taxon>
        <taxon>Magnoliopsida</taxon>
        <taxon>eudicotyledons</taxon>
        <taxon>Gunneridae</taxon>
        <taxon>Pentapetalae</taxon>
        <taxon>asterids</taxon>
        <taxon>campanulids</taxon>
        <taxon>Apiales</taxon>
        <taxon>Apiaceae</taxon>
        <taxon>Apioideae</taxon>
        <taxon>apioid superclade</taxon>
        <taxon>Tordylieae</taxon>
        <taxon>Tordyliinae</taxon>
        <taxon>Heracleum</taxon>
    </lineage>
</organism>
<dbReference type="Proteomes" id="UP001237642">
    <property type="component" value="Unassembled WGS sequence"/>
</dbReference>
<dbReference type="InterPro" id="IPR013083">
    <property type="entry name" value="Znf_RING/FYVE/PHD"/>
</dbReference>
<reference evidence="1" key="1">
    <citation type="submission" date="2023-02" db="EMBL/GenBank/DDBJ databases">
        <title>Genome of toxic invasive species Heracleum sosnowskyi carries increased number of genes despite the absence of recent whole-genome duplications.</title>
        <authorList>
            <person name="Schelkunov M."/>
            <person name="Shtratnikova V."/>
            <person name="Makarenko M."/>
            <person name="Klepikova A."/>
            <person name="Omelchenko D."/>
            <person name="Novikova G."/>
            <person name="Obukhova E."/>
            <person name="Bogdanov V."/>
            <person name="Penin A."/>
            <person name="Logacheva M."/>
        </authorList>
    </citation>
    <scope>NUCLEOTIDE SEQUENCE</scope>
    <source>
        <strain evidence="1">Hsosn_3</strain>
        <tissue evidence="1">Leaf</tissue>
    </source>
</reference>
<accession>A0AAD8M6N2</accession>
<proteinExistence type="predicted"/>
<protein>
    <submittedName>
        <fullName evidence="1">Uncharacterized protein</fullName>
    </submittedName>
</protein>
<sequence length="103" mass="11217">MSEVLCDDMVEEVEGISSDDDDEQGKGVCDICDDGGTILRCEGECLRAFHSGVENNCESLGFAIDEVEAICNFFCDNCKYKQHQCFICGKLGSSDKDSVVAEV</sequence>
<dbReference type="Gene3D" id="3.30.40.10">
    <property type="entry name" value="Zinc/RING finger domain, C3HC4 (zinc finger)"/>
    <property type="match status" value="1"/>
</dbReference>